<feature type="site" description="Transition state stabilizer" evidence="6">
    <location>
        <position position="152"/>
    </location>
</feature>
<evidence type="ECO:0000256" key="6">
    <source>
        <dbReference type="PIRSR" id="PIRSR613078-3"/>
    </source>
</evidence>
<dbReference type="InterPro" id="IPR029033">
    <property type="entry name" value="His_PPase_superfam"/>
</dbReference>
<dbReference type="CDD" id="cd07067">
    <property type="entry name" value="HP_PGM_like"/>
    <property type="match status" value="1"/>
</dbReference>
<keyword evidence="3" id="KW-0324">Glycolysis</keyword>
<dbReference type="SUPFAM" id="SSF53254">
    <property type="entry name" value="Phosphoglycerate mutase-like"/>
    <property type="match status" value="1"/>
</dbReference>
<proteinExistence type="inferred from homology"/>
<gene>
    <name evidence="7" type="ORF">EIK79_00235</name>
</gene>
<dbReference type="GO" id="GO:0006096">
    <property type="term" value="P:glycolytic process"/>
    <property type="evidence" value="ECO:0007669"/>
    <property type="project" value="UniProtKB-KW"/>
</dbReference>
<evidence type="ECO:0000256" key="5">
    <source>
        <dbReference type="PIRSR" id="PIRSR613078-2"/>
    </source>
</evidence>
<keyword evidence="8" id="KW-1185">Reference proteome</keyword>
<evidence type="ECO:0000256" key="3">
    <source>
        <dbReference type="ARBA" id="ARBA00023152"/>
    </source>
</evidence>
<dbReference type="RefSeq" id="WP_124953156.1">
    <property type="nucleotide sequence ID" value="NZ_RRCH01000001.1"/>
</dbReference>
<comment type="similarity">
    <text evidence="1">Belongs to the phosphoglycerate mutase family. BPG-dependent PGAM subfamily.</text>
</comment>
<dbReference type="PANTHER" id="PTHR11931">
    <property type="entry name" value="PHOSPHOGLYCERATE MUTASE"/>
    <property type="match status" value="1"/>
</dbReference>
<evidence type="ECO:0000256" key="1">
    <source>
        <dbReference type="ARBA" id="ARBA00006717"/>
    </source>
</evidence>
<evidence type="ECO:0000256" key="2">
    <source>
        <dbReference type="ARBA" id="ARBA00012028"/>
    </source>
</evidence>
<evidence type="ECO:0000256" key="4">
    <source>
        <dbReference type="ARBA" id="ARBA00023235"/>
    </source>
</evidence>
<accession>A0A3P3RN12</accession>
<feature type="binding site" evidence="5">
    <location>
        <begin position="8"/>
        <end position="15"/>
    </location>
    <ligand>
        <name>substrate</name>
    </ligand>
</feature>
<protein>
    <recommendedName>
        <fullName evidence="2">phosphoglycerate mutase (2,3-diphosphoglycerate-dependent)</fullName>
        <ecNumber evidence="2">5.4.2.11</ecNumber>
    </recommendedName>
</protein>
<keyword evidence="4" id="KW-0413">Isomerase</keyword>
<dbReference type="SMART" id="SM00855">
    <property type="entry name" value="PGAM"/>
    <property type="match status" value="1"/>
</dbReference>
<dbReference type="OrthoDB" id="304253at2157"/>
<dbReference type="InterPro" id="IPR013078">
    <property type="entry name" value="His_Pase_superF_clade-1"/>
</dbReference>
<dbReference type="InterPro" id="IPR005952">
    <property type="entry name" value="Phosphogly_mut1"/>
</dbReference>
<dbReference type="Gene3D" id="3.40.50.1240">
    <property type="entry name" value="Phosphoglycerate mutase-like"/>
    <property type="match status" value="1"/>
</dbReference>
<dbReference type="GO" id="GO:0004619">
    <property type="term" value="F:phosphoglycerate mutase activity"/>
    <property type="evidence" value="ECO:0007669"/>
    <property type="project" value="UniProtKB-EC"/>
</dbReference>
<feature type="binding site" evidence="5">
    <location>
        <position position="59"/>
    </location>
    <ligand>
        <name>substrate</name>
    </ligand>
</feature>
<evidence type="ECO:0000313" key="8">
    <source>
        <dbReference type="Proteomes" id="UP000282322"/>
    </source>
</evidence>
<dbReference type="AlphaFoldDB" id="A0A3P3RN12"/>
<sequence>MTTIVAVRHGETTWNRKELMQGWAPAPLTELGREQANQVGDTLADEYDVDRILSSDLYRTKETTELLLEHVDAPVTFESAWRGHDIGMYQGLPADEMFERFPEYGLEIGPEAAYEQPESGESLVEVRDRVVERWKDLLGECDPDETILIVAHGGPIRLILGHVKELDIAEAIMEQSQANSSINEFHYDLETDETEVIRENDTEALDHPPIID</sequence>
<dbReference type="EMBL" id="RRCH01000001">
    <property type="protein sequence ID" value="RRJ34239.1"/>
    <property type="molecule type" value="Genomic_DNA"/>
</dbReference>
<organism evidence="7 8">
    <name type="scientific">Halocatena pleomorpha</name>
    <dbReference type="NCBI Taxonomy" id="1785090"/>
    <lineage>
        <taxon>Archaea</taxon>
        <taxon>Methanobacteriati</taxon>
        <taxon>Methanobacteriota</taxon>
        <taxon>Stenosarchaea group</taxon>
        <taxon>Halobacteria</taxon>
        <taxon>Halobacteriales</taxon>
        <taxon>Natronomonadaceae</taxon>
        <taxon>Halocatena</taxon>
    </lineage>
</organism>
<reference evidence="7 8" key="1">
    <citation type="submission" date="2018-11" db="EMBL/GenBank/DDBJ databases">
        <title>Taxonoimc description of Halomarina strain SPP-AMP-1.</title>
        <authorList>
            <person name="Pal Y."/>
            <person name="Srinivasana K."/>
            <person name="Verma A."/>
            <person name="Kumar P."/>
        </authorList>
    </citation>
    <scope>NUCLEOTIDE SEQUENCE [LARGE SCALE GENOMIC DNA]</scope>
    <source>
        <strain evidence="7 8">SPP-AMP-1</strain>
    </source>
</reference>
<comment type="caution">
    <text evidence="7">The sequence shown here is derived from an EMBL/GenBank/DDBJ whole genome shotgun (WGS) entry which is preliminary data.</text>
</comment>
<dbReference type="Pfam" id="PF00300">
    <property type="entry name" value="His_Phos_1"/>
    <property type="match status" value="1"/>
</dbReference>
<name>A0A3P3RN12_9EURY</name>
<evidence type="ECO:0000313" key="7">
    <source>
        <dbReference type="EMBL" id="RRJ34239.1"/>
    </source>
</evidence>
<dbReference type="EC" id="5.4.2.11" evidence="2"/>
<dbReference type="Proteomes" id="UP000282322">
    <property type="component" value="Unassembled WGS sequence"/>
</dbReference>